<sequence length="150" mass="16940">MKERARVAMTGAEVHDLLTAKRKVQLATINRDGTPHLVTMFYALLDERIAFWTYRTSQKALNLARDPRITCLVEDGEEYFELRGVQVAGTVKRFDELSEVLAVGRLIAGALRGVPVEALDSYVAEAARKRVAYIVEPERVVSWDHRKLLA</sequence>
<dbReference type="SUPFAM" id="SSF50475">
    <property type="entry name" value="FMN-binding split barrel"/>
    <property type="match status" value="1"/>
</dbReference>
<reference evidence="3" key="1">
    <citation type="submission" date="2022-12" db="EMBL/GenBank/DDBJ databases">
        <title>New Phytohabitans aurantiacus sp. RD004123 nov., an actinomycete isolated from soil.</title>
        <authorList>
            <person name="Triningsih D.W."/>
            <person name="Harunari E."/>
            <person name="Igarashi Y."/>
        </authorList>
    </citation>
    <scope>NUCLEOTIDE SEQUENCE</scope>
    <source>
        <strain evidence="3">RD004123</strain>
    </source>
</reference>
<dbReference type="RefSeq" id="WP_281899259.1">
    <property type="nucleotide sequence ID" value="NZ_BSDI01000024.1"/>
</dbReference>
<evidence type="ECO:0000259" key="2">
    <source>
        <dbReference type="Pfam" id="PF01243"/>
    </source>
</evidence>
<feature type="domain" description="Pyridoxamine 5'-phosphate oxidase N-terminal" evidence="2">
    <location>
        <begin position="12"/>
        <end position="141"/>
    </location>
</feature>
<dbReference type="Pfam" id="PF01243">
    <property type="entry name" value="PNPOx_N"/>
    <property type="match status" value="1"/>
</dbReference>
<proteinExistence type="predicted"/>
<evidence type="ECO:0000313" key="4">
    <source>
        <dbReference type="Proteomes" id="UP001144280"/>
    </source>
</evidence>
<dbReference type="PANTHER" id="PTHR35176">
    <property type="entry name" value="HEME OXYGENASE HI_0854-RELATED"/>
    <property type="match status" value="1"/>
</dbReference>
<comment type="caution">
    <text evidence="3">The sequence shown here is derived from an EMBL/GenBank/DDBJ whole genome shotgun (WGS) entry which is preliminary data.</text>
</comment>
<dbReference type="EMBL" id="BSDI01000024">
    <property type="protein sequence ID" value="GLH99541.1"/>
    <property type="molecule type" value="Genomic_DNA"/>
</dbReference>
<dbReference type="PANTHER" id="PTHR35176:SF6">
    <property type="entry name" value="HEME OXYGENASE HI_0854-RELATED"/>
    <property type="match status" value="1"/>
</dbReference>
<accession>A0ABQ5R036</accession>
<organism evidence="3 4">
    <name type="scientific">Phytohabitans aurantiacus</name>
    <dbReference type="NCBI Taxonomy" id="3016789"/>
    <lineage>
        <taxon>Bacteria</taxon>
        <taxon>Bacillati</taxon>
        <taxon>Actinomycetota</taxon>
        <taxon>Actinomycetes</taxon>
        <taxon>Micromonosporales</taxon>
        <taxon>Micromonosporaceae</taxon>
    </lineage>
</organism>
<keyword evidence="4" id="KW-1185">Reference proteome</keyword>
<evidence type="ECO:0000256" key="1">
    <source>
        <dbReference type="ARBA" id="ARBA00023002"/>
    </source>
</evidence>
<keyword evidence="1" id="KW-0560">Oxidoreductase</keyword>
<dbReference type="Gene3D" id="2.30.110.10">
    <property type="entry name" value="Electron Transport, Fmn-binding Protein, Chain A"/>
    <property type="match status" value="1"/>
</dbReference>
<dbReference type="Proteomes" id="UP001144280">
    <property type="component" value="Unassembled WGS sequence"/>
</dbReference>
<protein>
    <submittedName>
        <fullName evidence="3">PPOX class F420-dependent enzyme</fullName>
    </submittedName>
</protein>
<dbReference type="InterPro" id="IPR052019">
    <property type="entry name" value="F420H2_bilvrd_red/Heme_oxyg"/>
</dbReference>
<evidence type="ECO:0000313" key="3">
    <source>
        <dbReference type="EMBL" id="GLH99541.1"/>
    </source>
</evidence>
<gene>
    <name evidence="3" type="ORF">Pa4123_48170</name>
</gene>
<dbReference type="InterPro" id="IPR011576">
    <property type="entry name" value="Pyridox_Oxase_N"/>
</dbReference>
<name>A0ABQ5R036_9ACTN</name>
<dbReference type="InterPro" id="IPR012349">
    <property type="entry name" value="Split_barrel_FMN-bd"/>
</dbReference>